<evidence type="ECO:0000313" key="2">
    <source>
        <dbReference type="Proteomes" id="UP000231382"/>
    </source>
</evidence>
<protein>
    <submittedName>
        <fullName evidence="1">Uncharacterized protein</fullName>
    </submittedName>
</protein>
<organism evidence="1 2">
    <name type="scientific">Candidatus Berkelbacteria bacterium CG10_big_fil_rev_8_21_14_0_10_43_13</name>
    <dbReference type="NCBI Taxonomy" id="1974514"/>
    <lineage>
        <taxon>Bacteria</taxon>
        <taxon>Candidatus Berkelbacteria</taxon>
    </lineage>
</organism>
<gene>
    <name evidence="1" type="ORF">COT78_03900</name>
</gene>
<name>A0A2H0W5J9_9BACT</name>
<dbReference type="Proteomes" id="UP000231382">
    <property type="component" value="Unassembled WGS sequence"/>
</dbReference>
<proteinExistence type="predicted"/>
<sequence>MGEIRNLDFWGKVFFSPAIPPSFHNIPLPGIYQLWISPISGENPNKFLINLINLIDLIALTKFHAQNLKTNSDCMIVILFEI</sequence>
<comment type="caution">
    <text evidence="1">The sequence shown here is derived from an EMBL/GenBank/DDBJ whole genome shotgun (WGS) entry which is preliminary data.</text>
</comment>
<evidence type="ECO:0000313" key="1">
    <source>
        <dbReference type="EMBL" id="PIS07352.1"/>
    </source>
</evidence>
<accession>A0A2H0W5J9</accession>
<dbReference type="AlphaFoldDB" id="A0A2H0W5J9"/>
<reference evidence="2" key="1">
    <citation type="submission" date="2017-09" db="EMBL/GenBank/DDBJ databases">
        <title>Depth-based differentiation of microbial function through sediment-hosted aquifers and enrichment of novel symbionts in the deep terrestrial subsurface.</title>
        <authorList>
            <person name="Probst A.J."/>
            <person name="Ladd B."/>
            <person name="Jarett J.K."/>
            <person name="Geller-Mcgrath D.E."/>
            <person name="Sieber C.M.K."/>
            <person name="Emerson J.B."/>
            <person name="Anantharaman K."/>
            <person name="Thomas B.C."/>
            <person name="Malmstrom R."/>
            <person name="Stieglmeier M."/>
            <person name="Klingl A."/>
            <person name="Woyke T."/>
            <person name="Ryan C.M."/>
            <person name="Banfield J.F."/>
        </authorList>
    </citation>
    <scope>NUCLEOTIDE SEQUENCE [LARGE SCALE GENOMIC DNA]</scope>
</reference>
<dbReference type="EMBL" id="PEZW01000027">
    <property type="protein sequence ID" value="PIS07352.1"/>
    <property type="molecule type" value="Genomic_DNA"/>
</dbReference>